<evidence type="ECO:0000313" key="3">
    <source>
        <dbReference type="EMBL" id="PIQ86801.1"/>
    </source>
</evidence>
<evidence type="ECO:0000313" key="4">
    <source>
        <dbReference type="Proteomes" id="UP000230859"/>
    </source>
</evidence>
<keyword evidence="2" id="KW-1133">Transmembrane helix</keyword>
<evidence type="ECO:0000256" key="1">
    <source>
        <dbReference type="PROSITE-ProRule" id="PRU00339"/>
    </source>
</evidence>
<accession>A0A2H0LR24</accession>
<dbReference type="InterPro" id="IPR011990">
    <property type="entry name" value="TPR-like_helical_dom_sf"/>
</dbReference>
<protein>
    <submittedName>
        <fullName evidence="3">Uncharacterized protein</fullName>
    </submittedName>
</protein>
<feature type="repeat" description="TPR" evidence="1">
    <location>
        <begin position="206"/>
        <end position="239"/>
    </location>
</feature>
<dbReference type="Pfam" id="PF13181">
    <property type="entry name" value="TPR_8"/>
    <property type="match status" value="1"/>
</dbReference>
<feature type="repeat" description="TPR" evidence="1">
    <location>
        <begin position="138"/>
        <end position="171"/>
    </location>
</feature>
<dbReference type="SUPFAM" id="SSF48452">
    <property type="entry name" value="TPR-like"/>
    <property type="match status" value="1"/>
</dbReference>
<comment type="caution">
    <text evidence="3">The sequence shown here is derived from an EMBL/GenBank/DDBJ whole genome shotgun (WGS) entry which is preliminary data.</text>
</comment>
<dbReference type="PROSITE" id="PS50293">
    <property type="entry name" value="TPR_REGION"/>
    <property type="match status" value="2"/>
</dbReference>
<keyword evidence="1" id="KW-0802">TPR repeat</keyword>
<dbReference type="SMART" id="SM00028">
    <property type="entry name" value="TPR"/>
    <property type="match status" value="6"/>
</dbReference>
<gene>
    <name evidence="3" type="ORF">COV74_03420</name>
</gene>
<organism evidence="3 4">
    <name type="scientific">Candidatus Abzuiibacterium crystallinum</name>
    <dbReference type="NCBI Taxonomy" id="1974748"/>
    <lineage>
        <taxon>Bacteria</taxon>
        <taxon>Pseudomonadati</taxon>
        <taxon>Candidatus Omnitrophota</taxon>
        <taxon>Candidatus Abzuiibacterium</taxon>
    </lineage>
</organism>
<dbReference type="PANTHER" id="PTHR44395:SF1">
    <property type="entry name" value="PROTEIN O-MANNOSYL-TRANSFERASE TMTC3"/>
    <property type="match status" value="1"/>
</dbReference>
<dbReference type="Pfam" id="PF14559">
    <property type="entry name" value="TPR_19"/>
    <property type="match status" value="1"/>
</dbReference>
<dbReference type="InterPro" id="IPR019734">
    <property type="entry name" value="TPR_rpt"/>
</dbReference>
<dbReference type="Gene3D" id="1.25.40.10">
    <property type="entry name" value="Tetratricopeptide repeat domain"/>
    <property type="match status" value="2"/>
</dbReference>
<feature type="transmembrane region" description="Helical" evidence="2">
    <location>
        <begin position="12"/>
        <end position="31"/>
    </location>
</feature>
<keyword evidence="2" id="KW-0812">Transmembrane</keyword>
<proteinExistence type="predicted"/>
<evidence type="ECO:0000256" key="2">
    <source>
        <dbReference type="SAM" id="Phobius"/>
    </source>
</evidence>
<feature type="repeat" description="TPR" evidence="1">
    <location>
        <begin position="172"/>
        <end position="205"/>
    </location>
</feature>
<dbReference type="PANTHER" id="PTHR44395">
    <property type="match status" value="1"/>
</dbReference>
<reference evidence="3 4" key="1">
    <citation type="submission" date="2017-09" db="EMBL/GenBank/DDBJ databases">
        <title>Depth-based differentiation of microbial function through sediment-hosted aquifers and enrichment of novel symbionts in the deep terrestrial subsurface.</title>
        <authorList>
            <person name="Probst A.J."/>
            <person name="Ladd B."/>
            <person name="Jarett J.K."/>
            <person name="Geller-Mcgrath D.E."/>
            <person name="Sieber C.M."/>
            <person name="Emerson J.B."/>
            <person name="Anantharaman K."/>
            <person name="Thomas B.C."/>
            <person name="Malmstrom R."/>
            <person name="Stieglmeier M."/>
            <person name="Klingl A."/>
            <person name="Woyke T."/>
            <person name="Ryan C.M."/>
            <person name="Banfield J.F."/>
        </authorList>
    </citation>
    <scope>NUCLEOTIDE SEQUENCE [LARGE SCALE GENOMIC DNA]</scope>
    <source>
        <strain evidence="3">CG11_big_fil_rev_8_21_14_0_20_45_26</strain>
    </source>
</reference>
<name>A0A2H0LR24_9BACT</name>
<keyword evidence="2" id="KW-0472">Membrane</keyword>
<dbReference type="PROSITE" id="PS50005">
    <property type="entry name" value="TPR"/>
    <property type="match status" value="4"/>
</dbReference>
<sequence>MSFLTTNPLRILTTSYILWVYFLIALPAVSMSNPDIETMIKTAQELEVLHQTGEAIKQYELAYQLNSSHPVILDRLSELYLEKEKYQQVVYLLQPTPSKTLRNPRLCRRLAKAYTALGNARLAEKAYRETLTLDSDDAQTMYDLALLMDVSGRTDEAVEFYRRVITHMPNHAAAYFQLGVIAYRAGSLEKARHYFQQATLFDPAAVSGYYNLGLVLLDLKRWEEARNAFQKAIHLQPDHAPAYYQTGVAYEEQGFLKEAIENYGRALQIDPRLELADAALNDVRQKFLHPDSEDLSTALKRKQLKDALAGTAERVFPTSSPYASTNAIHTAGAPMNLGANAQGLILQMGATLVEQWLSQAKQTQDDRYYRDN</sequence>
<feature type="repeat" description="TPR" evidence="1">
    <location>
        <begin position="240"/>
        <end position="273"/>
    </location>
</feature>
<dbReference type="AlphaFoldDB" id="A0A2H0LR24"/>
<dbReference type="Proteomes" id="UP000230859">
    <property type="component" value="Unassembled WGS sequence"/>
</dbReference>
<dbReference type="EMBL" id="PCVY01000029">
    <property type="protein sequence ID" value="PIQ86801.1"/>
    <property type="molecule type" value="Genomic_DNA"/>
</dbReference>
<dbReference type="Pfam" id="PF13424">
    <property type="entry name" value="TPR_12"/>
    <property type="match status" value="1"/>
</dbReference>